<gene>
    <name evidence="1" type="ORF">ACJIZ3_019003</name>
</gene>
<dbReference type="EMBL" id="JBJXBP010000005">
    <property type="protein sequence ID" value="KAL3830201.1"/>
    <property type="molecule type" value="Genomic_DNA"/>
</dbReference>
<evidence type="ECO:0000313" key="2">
    <source>
        <dbReference type="Proteomes" id="UP001634393"/>
    </source>
</evidence>
<organism evidence="1 2">
    <name type="scientific">Penstemon smallii</name>
    <dbReference type="NCBI Taxonomy" id="265156"/>
    <lineage>
        <taxon>Eukaryota</taxon>
        <taxon>Viridiplantae</taxon>
        <taxon>Streptophyta</taxon>
        <taxon>Embryophyta</taxon>
        <taxon>Tracheophyta</taxon>
        <taxon>Spermatophyta</taxon>
        <taxon>Magnoliopsida</taxon>
        <taxon>eudicotyledons</taxon>
        <taxon>Gunneridae</taxon>
        <taxon>Pentapetalae</taxon>
        <taxon>asterids</taxon>
        <taxon>lamiids</taxon>
        <taxon>Lamiales</taxon>
        <taxon>Plantaginaceae</taxon>
        <taxon>Cheloneae</taxon>
        <taxon>Penstemon</taxon>
    </lineage>
</organism>
<dbReference type="AlphaFoldDB" id="A0ABD3T0T1"/>
<reference evidence="1 2" key="1">
    <citation type="submission" date="2024-12" db="EMBL/GenBank/DDBJ databases">
        <title>The unique morphological basis and parallel evolutionary history of personate flowers in Penstemon.</title>
        <authorList>
            <person name="Depatie T.H."/>
            <person name="Wessinger C.A."/>
        </authorList>
    </citation>
    <scope>NUCLEOTIDE SEQUENCE [LARGE SCALE GENOMIC DNA]</scope>
    <source>
        <strain evidence="1">WTNN_2</strain>
        <tissue evidence="1">Leaf</tissue>
    </source>
</reference>
<dbReference type="Proteomes" id="UP001634393">
    <property type="component" value="Unassembled WGS sequence"/>
</dbReference>
<name>A0ABD3T0T1_9LAMI</name>
<accession>A0ABD3T0T1</accession>
<sequence>MLRLLIESGNEPEKLLDLSTIVLKDPRNGNSGYPIPIAAVYILVPVHELRRRR</sequence>
<evidence type="ECO:0000313" key="1">
    <source>
        <dbReference type="EMBL" id="KAL3830201.1"/>
    </source>
</evidence>
<protein>
    <submittedName>
        <fullName evidence="1">Uncharacterized protein</fullName>
    </submittedName>
</protein>
<proteinExistence type="predicted"/>
<comment type="caution">
    <text evidence="1">The sequence shown here is derived from an EMBL/GenBank/DDBJ whole genome shotgun (WGS) entry which is preliminary data.</text>
</comment>
<keyword evidence="2" id="KW-1185">Reference proteome</keyword>